<protein>
    <submittedName>
        <fullName evidence="2">Uncharacterized protein</fullName>
    </submittedName>
</protein>
<keyword evidence="3" id="KW-1185">Reference proteome</keyword>
<proteinExistence type="predicted"/>
<reference evidence="2 3" key="1">
    <citation type="journal article" date="2019" name="Sci. Rep.">
        <title>Orb-weaving spider Araneus ventricosus genome elucidates the spidroin gene catalogue.</title>
        <authorList>
            <person name="Kono N."/>
            <person name="Nakamura H."/>
            <person name="Ohtoshi R."/>
            <person name="Moran D.A.P."/>
            <person name="Shinohara A."/>
            <person name="Yoshida Y."/>
            <person name="Fujiwara M."/>
            <person name="Mori M."/>
            <person name="Tomita M."/>
            <person name="Arakawa K."/>
        </authorList>
    </citation>
    <scope>NUCLEOTIDE SEQUENCE [LARGE SCALE GENOMIC DNA]</scope>
</reference>
<dbReference type="Proteomes" id="UP000499080">
    <property type="component" value="Unassembled WGS sequence"/>
</dbReference>
<feature type="compositionally biased region" description="Polar residues" evidence="1">
    <location>
        <begin position="26"/>
        <end position="38"/>
    </location>
</feature>
<dbReference type="AlphaFoldDB" id="A0A4Y2DU48"/>
<comment type="caution">
    <text evidence="2">The sequence shown here is derived from an EMBL/GenBank/DDBJ whole genome shotgun (WGS) entry which is preliminary data.</text>
</comment>
<evidence type="ECO:0000313" key="2">
    <source>
        <dbReference type="EMBL" id="GBM20271.1"/>
    </source>
</evidence>
<name>A0A4Y2DU48_ARAVE</name>
<dbReference type="EMBL" id="BGPR01000439">
    <property type="protein sequence ID" value="GBM20271.1"/>
    <property type="molecule type" value="Genomic_DNA"/>
</dbReference>
<evidence type="ECO:0000313" key="3">
    <source>
        <dbReference type="Proteomes" id="UP000499080"/>
    </source>
</evidence>
<organism evidence="2 3">
    <name type="scientific">Araneus ventricosus</name>
    <name type="common">Orbweaver spider</name>
    <name type="synonym">Epeira ventricosa</name>
    <dbReference type="NCBI Taxonomy" id="182803"/>
    <lineage>
        <taxon>Eukaryota</taxon>
        <taxon>Metazoa</taxon>
        <taxon>Ecdysozoa</taxon>
        <taxon>Arthropoda</taxon>
        <taxon>Chelicerata</taxon>
        <taxon>Arachnida</taxon>
        <taxon>Araneae</taxon>
        <taxon>Araneomorphae</taxon>
        <taxon>Entelegynae</taxon>
        <taxon>Araneoidea</taxon>
        <taxon>Araneidae</taxon>
        <taxon>Araneus</taxon>
    </lineage>
</organism>
<gene>
    <name evidence="2" type="ORF">AVEN_216683_1</name>
</gene>
<sequence length="104" mass="11602">MDESVNMISVQAEMSAYNPVERNDTQDGLASEQANSKPVATRKTAGAQKWAVVCKDNWIPYRAYLLSDLRTSHPFKRSQPPQAGLRRCYGDSFRPSVTALLGVR</sequence>
<evidence type="ECO:0000256" key="1">
    <source>
        <dbReference type="SAM" id="MobiDB-lite"/>
    </source>
</evidence>
<accession>A0A4Y2DU48</accession>
<feature type="region of interest" description="Disordered" evidence="1">
    <location>
        <begin position="16"/>
        <end position="42"/>
    </location>
</feature>